<proteinExistence type="predicted"/>
<dbReference type="OrthoDB" id="1427555at2759"/>
<dbReference type="EMBL" id="AUSU01010055">
    <property type="protein sequence ID" value="EPS57599.1"/>
    <property type="molecule type" value="Genomic_DNA"/>
</dbReference>
<evidence type="ECO:0000313" key="4">
    <source>
        <dbReference type="Proteomes" id="UP000015453"/>
    </source>
</evidence>
<evidence type="ECO:0000256" key="1">
    <source>
        <dbReference type="ARBA" id="ARBA00022737"/>
    </source>
</evidence>
<evidence type="ECO:0008006" key="5">
    <source>
        <dbReference type="Google" id="ProtNLM"/>
    </source>
</evidence>
<reference evidence="3 4" key="1">
    <citation type="journal article" date="2013" name="BMC Genomics">
        <title>The miniature genome of a carnivorous plant Genlisea aurea contains a low number of genes and short non-coding sequences.</title>
        <authorList>
            <person name="Leushkin E.V."/>
            <person name="Sutormin R.A."/>
            <person name="Nabieva E.R."/>
            <person name="Penin A.A."/>
            <person name="Kondrashov A.S."/>
            <person name="Logacheva M.D."/>
        </authorList>
    </citation>
    <scope>NUCLEOTIDE SEQUENCE [LARGE SCALE GENOMIC DNA]</scope>
</reference>
<dbReference type="Proteomes" id="UP000015453">
    <property type="component" value="Unassembled WGS sequence"/>
</dbReference>
<protein>
    <recommendedName>
        <fullName evidence="5">Tetratricopeptide repeat protein 38</fullName>
    </recommendedName>
</protein>
<name>S8BT76_9LAMI</name>
<comment type="caution">
    <text evidence="3">The sequence shown here is derived from an EMBL/GenBank/DDBJ whole genome shotgun (WGS) entry which is preliminary data.</text>
</comment>
<dbReference type="PANTHER" id="PTHR16263:SF4">
    <property type="entry name" value="TETRATRICOPEPTIDE REPEAT PROTEIN 38"/>
    <property type="match status" value="1"/>
</dbReference>
<keyword evidence="2" id="KW-0802">TPR repeat</keyword>
<accession>S8BT76</accession>
<gene>
    <name evidence="3" type="ORF">M569_17218</name>
</gene>
<keyword evidence="4" id="KW-1185">Reference proteome</keyword>
<dbReference type="AlphaFoldDB" id="S8BT76"/>
<dbReference type="InterPro" id="IPR033891">
    <property type="entry name" value="TTC38"/>
</dbReference>
<evidence type="ECO:0000256" key="2">
    <source>
        <dbReference type="ARBA" id="ARBA00022803"/>
    </source>
</evidence>
<keyword evidence="1" id="KW-0677">Repeat</keyword>
<organism evidence="3 4">
    <name type="scientific">Genlisea aurea</name>
    <dbReference type="NCBI Taxonomy" id="192259"/>
    <lineage>
        <taxon>Eukaryota</taxon>
        <taxon>Viridiplantae</taxon>
        <taxon>Streptophyta</taxon>
        <taxon>Embryophyta</taxon>
        <taxon>Tracheophyta</taxon>
        <taxon>Spermatophyta</taxon>
        <taxon>Magnoliopsida</taxon>
        <taxon>eudicotyledons</taxon>
        <taxon>Gunneridae</taxon>
        <taxon>Pentapetalae</taxon>
        <taxon>asterids</taxon>
        <taxon>lamiids</taxon>
        <taxon>Lamiales</taxon>
        <taxon>Lentibulariaceae</taxon>
        <taxon>Genlisea</taxon>
    </lineage>
</organism>
<dbReference type="PANTHER" id="PTHR16263">
    <property type="entry name" value="TETRATRICOPEPTIDE REPEAT PROTEIN 38"/>
    <property type="match status" value="1"/>
</dbReference>
<feature type="non-terminal residue" evidence="3">
    <location>
        <position position="1"/>
    </location>
</feature>
<sequence length="281" mass="32326">LCHVYQHQCRFTEAVAFMKGCSETWNSLMSFMYTHNWWHVALCYLEGGGSKEEVRYIYDEHIWKELERSDSMPAEVYLNALGLLLRVFLRGEFGVFEDRLRKLAKCVTDQGLWFLEWHLDILMLWGLSYGGEAKAGEDLLHELKSRFLMMNKKKQQLMKPAIKLAEAVFEYGKGDGSRALKLLGHEFCAADYKIIGASDEQLDVFTELHIILLLDGREAQSAIRAVEEQLKKREGAPFLWSLLERGHAILGSEEGEEEEEAASYGKKARELAAKYFTEPIM</sequence>
<evidence type="ECO:0000313" key="3">
    <source>
        <dbReference type="EMBL" id="EPS57599.1"/>
    </source>
</evidence>